<evidence type="ECO:0000313" key="3">
    <source>
        <dbReference type="Proteomes" id="UP000202763"/>
    </source>
</evidence>
<name>A0A0H4J2E7_9CAUD</name>
<sequence>MFMDTNDDFVGYSYTTLKGSTITVVGRSLERPSHYYSKCSVCNEDAELFPELFLKDKNTYNKEKVFCGCANYAISLTPEQWKVKCQRSAEQLSVEFLGFKEEEVKSESSVIFKCNKGHVSDTVRVGNFAKGKAACIKCSHEVIAKKNSIKWVGEKVTTKYGNTLTIEKEEGKHLYLSCDICSKDKELYPSLFRLHKSDYRVGKVPCGCSVSSRRTKEQYRILCNRYSEDTSYSFVDFHGDWKGIDTKIIMDCPEHGTWDTSNIDKLLLSGRGCPSCAADNCYWGLYKGREQEDDYLYYLLLSSEDESFIKVGRSFYPNRRIGNYKSVYNVEILAVKKATHQEVFDEECFIKKTFKDSKYSPNKPFGGSITECFIITQLGQINTHFEGCFDSEITQQYRDLTNL</sequence>
<protein>
    <recommendedName>
        <fullName evidence="1">CapR homology domain-containing protein</fullName>
    </recommendedName>
</protein>
<feature type="domain" description="CapR homology" evidence="1">
    <location>
        <begin position="150"/>
        <end position="209"/>
    </location>
</feature>
<reference evidence="2 3" key="1">
    <citation type="submission" date="2015-05" db="EMBL/GenBank/DDBJ databases">
        <authorList>
            <person name="Wang D.B."/>
            <person name="Wang M."/>
        </authorList>
    </citation>
    <scope>NUCLEOTIDE SEQUENCE [LARGE SCALE GENOMIC DNA]</scope>
</reference>
<evidence type="ECO:0000259" key="1">
    <source>
        <dbReference type="Pfam" id="PF21817"/>
    </source>
</evidence>
<dbReference type="GeneID" id="26796719"/>
<organism evidence="2 3">
    <name type="scientific">Pseudoalteromonas phage H101</name>
    <dbReference type="NCBI Taxonomy" id="1654919"/>
    <lineage>
        <taxon>Viruses</taxon>
        <taxon>Duplodnaviria</taxon>
        <taxon>Heunggongvirae</taxon>
        <taxon>Uroviricota</taxon>
        <taxon>Caudoviricetes</taxon>
        <taxon>Shandongvirus</taxon>
        <taxon>Shandongvirus H101</taxon>
    </lineage>
</organism>
<evidence type="ECO:0000313" key="2">
    <source>
        <dbReference type="EMBL" id="AKO61125.1"/>
    </source>
</evidence>
<dbReference type="KEGG" id="vg:26796719"/>
<feature type="domain" description="CapR homology" evidence="1">
    <location>
        <begin position="218"/>
        <end position="277"/>
    </location>
</feature>
<dbReference type="EMBL" id="KR534323">
    <property type="protein sequence ID" value="AKO61125.1"/>
    <property type="molecule type" value="Genomic_DNA"/>
</dbReference>
<proteinExistence type="predicted"/>
<keyword evidence="3" id="KW-1185">Reference proteome</keyword>
<accession>A0A0H4J2E7</accession>
<dbReference type="InterPro" id="IPR048793">
    <property type="entry name" value="CapR_dom"/>
</dbReference>
<dbReference type="Pfam" id="PF21817">
    <property type="entry name" value="CapR"/>
    <property type="match status" value="3"/>
</dbReference>
<dbReference type="RefSeq" id="YP_009225658.1">
    <property type="nucleotide sequence ID" value="NC_029094.1"/>
</dbReference>
<dbReference type="Proteomes" id="UP000202763">
    <property type="component" value="Segment"/>
</dbReference>
<feature type="domain" description="CapR homology" evidence="1">
    <location>
        <begin position="7"/>
        <end position="70"/>
    </location>
</feature>
<dbReference type="OrthoDB" id="19100at10239"/>